<evidence type="ECO:0000256" key="4">
    <source>
        <dbReference type="ARBA" id="ARBA00023080"/>
    </source>
</evidence>
<dbReference type="RefSeq" id="WP_096241107.1">
    <property type="nucleotide sequence ID" value="NZ_LT907978.1"/>
</dbReference>
<dbReference type="Gene3D" id="2.70.40.10">
    <property type="match status" value="1"/>
</dbReference>
<name>A0A285PUK7_9FIRM</name>
<evidence type="ECO:0000256" key="5">
    <source>
        <dbReference type="ARBA" id="ARBA00047686"/>
    </source>
</evidence>
<evidence type="ECO:0000256" key="1">
    <source>
        <dbReference type="ARBA" id="ARBA00006581"/>
    </source>
</evidence>
<dbReference type="GO" id="GO:0004170">
    <property type="term" value="F:dUTP diphosphatase activity"/>
    <property type="evidence" value="ECO:0007669"/>
    <property type="project" value="UniProtKB-EC"/>
</dbReference>
<reference evidence="8" key="1">
    <citation type="submission" date="2017-09" db="EMBL/GenBank/DDBJ databases">
        <authorList>
            <person name="Shetty A S."/>
        </authorList>
    </citation>
    <scope>NUCLEOTIDE SEQUENCE [LARGE SCALE GENOMIC DNA]</scope>
</reference>
<dbReference type="EMBL" id="LT907978">
    <property type="protein sequence ID" value="SOB73321.1"/>
    <property type="molecule type" value="Genomic_DNA"/>
</dbReference>
<keyword evidence="4" id="KW-0546">Nucleotide metabolism</keyword>
<dbReference type="InterPro" id="IPR036157">
    <property type="entry name" value="dUTPase-like_sf"/>
</dbReference>
<dbReference type="Proteomes" id="UP000217549">
    <property type="component" value="Chromosome I"/>
</dbReference>
<evidence type="ECO:0000256" key="2">
    <source>
        <dbReference type="ARBA" id="ARBA00012379"/>
    </source>
</evidence>
<protein>
    <recommendedName>
        <fullName evidence="2">dUTP diphosphatase</fullName>
        <ecNumber evidence="2">3.6.1.23</ecNumber>
    </recommendedName>
</protein>
<evidence type="ECO:0000259" key="6">
    <source>
        <dbReference type="Pfam" id="PF00692"/>
    </source>
</evidence>
<keyword evidence="3 7" id="KW-0378">Hydrolase</keyword>
<accession>A0A285PUK7</accession>
<comment type="catalytic activity">
    <reaction evidence="5">
        <text>dUTP + H2O = dUMP + diphosphate + H(+)</text>
        <dbReference type="Rhea" id="RHEA:10248"/>
        <dbReference type="ChEBI" id="CHEBI:15377"/>
        <dbReference type="ChEBI" id="CHEBI:15378"/>
        <dbReference type="ChEBI" id="CHEBI:33019"/>
        <dbReference type="ChEBI" id="CHEBI:61555"/>
        <dbReference type="ChEBI" id="CHEBI:246422"/>
        <dbReference type="EC" id="3.6.1.23"/>
    </reaction>
</comment>
<organism evidence="7 8">
    <name type="scientific">Anaerobutyricum hallii</name>
    <dbReference type="NCBI Taxonomy" id="39488"/>
    <lineage>
        <taxon>Bacteria</taxon>
        <taxon>Bacillati</taxon>
        <taxon>Bacillota</taxon>
        <taxon>Clostridia</taxon>
        <taxon>Lachnospirales</taxon>
        <taxon>Lachnospiraceae</taxon>
        <taxon>Anaerobutyricum</taxon>
    </lineage>
</organism>
<dbReference type="SUPFAM" id="SSF51283">
    <property type="entry name" value="dUTPase-like"/>
    <property type="match status" value="1"/>
</dbReference>
<dbReference type="GO" id="GO:0000287">
    <property type="term" value="F:magnesium ion binding"/>
    <property type="evidence" value="ECO:0007669"/>
    <property type="project" value="InterPro"/>
</dbReference>
<evidence type="ECO:0000256" key="3">
    <source>
        <dbReference type="ARBA" id="ARBA00022801"/>
    </source>
</evidence>
<feature type="domain" description="dUTPase-like" evidence="6">
    <location>
        <begin position="29"/>
        <end position="144"/>
    </location>
</feature>
<proteinExistence type="inferred from homology"/>
<dbReference type="GO" id="GO:0046081">
    <property type="term" value="P:dUTP catabolic process"/>
    <property type="evidence" value="ECO:0007669"/>
    <property type="project" value="InterPro"/>
</dbReference>
<dbReference type="GO" id="GO:0006226">
    <property type="term" value="P:dUMP biosynthetic process"/>
    <property type="evidence" value="ECO:0007669"/>
    <property type="project" value="InterPro"/>
</dbReference>
<dbReference type="AlphaFoldDB" id="A0A285PUK7"/>
<dbReference type="KEGG" id="ehl:EHLA_2767"/>
<keyword evidence="8" id="KW-1185">Reference proteome</keyword>
<comment type="similarity">
    <text evidence="1">Belongs to the dUTPase family.</text>
</comment>
<dbReference type="Pfam" id="PF00692">
    <property type="entry name" value="dUTPase"/>
    <property type="match status" value="1"/>
</dbReference>
<dbReference type="PANTHER" id="PTHR11241">
    <property type="entry name" value="DEOXYURIDINE 5'-TRIPHOSPHATE NUCLEOTIDOHYDROLASE"/>
    <property type="match status" value="1"/>
</dbReference>
<dbReference type="InterPro" id="IPR029054">
    <property type="entry name" value="dUTPase-like"/>
</dbReference>
<dbReference type="CDD" id="cd07557">
    <property type="entry name" value="trimeric_dUTPase"/>
    <property type="match status" value="1"/>
</dbReference>
<sequence length="146" mass="16636">MNKQTIRIKYFTDKIEKLTYIDGKSDWIDLRAADNLCLKKGDFALVPLGIAMELPQGYEAHVVPRSSTFKNFGIIQTNHMGVIDESYCGDNDQWFMPVLAVRDTEIHVNDRICQFRIMEHQPTISFEECDRLDGSDRGGFGSTGRA</sequence>
<dbReference type="EC" id="3.6.1.23" evidence="2"/>
<dbReference type="InterPro" id="IPR008181">
    <property type="entry name" value="dUTPase"/>
</dbReference>
<gene>
    <name evidence="7" type="ORF">EHLA_2767</name>
</gene>
<dbReference type="PANTHER" id="PTHR11241:SF0">
    <property type="entry name" value="DEOXYURIDINE 5'-TRIPHOSPHATE NUCLEOTIDOHYDROLASE"/>
    <property type="match status" value="1"/>
</dbReference>
<dbReference type="InterPro" id="IPR033704">
    <property type="entry name" value="dUTPase_trimeric"/>
</dbReference>
<dbReference type="STRING" id="39488.ERS852450_00731"/>
<evidence type="ECO:0000313" key="7">
    <source>
        <dbReference type="EMBL" id="SOB73321.1"/>
    </source>
</evidence>
<evidence type="ECO:0000313" key="8">
    <source>
        <dbReference type="Proteomes" id="UP000217549"/>
    </source>
</evidence>